<proteinExistence type="predicted"/>
<accession>A0A6G0WWR8</accession>
<dbReference type="GO" id="GO:0012506">
    <property type="term" value="C:vesicle membrane"/>
    <property type="evidence" value="ECO:0007669"/>
    <property type="project" value="TreeGrafter"/>
</dbReference>
<dbReference type="SUPFAM" id="SSF143503">
    <property type="entry name" value="PUG domain-like"/>
    <property type="match status" value="1"/>
</dbReference>
<organism evidence="3 4">
    <name type="scientific">Aphanomyces euteiches</name>
    <dbReference type="NCBI Taxonomy" id="100861"/>
    <lineage>
        <taxon>Eukaryota</taxon>
        <taxon>Sar</taxon>
        <taxon>Stramenopiles</taxon>
        <taxon>Oomycota</taxon>
        <taxon>Saprolegniomycetes</taxon>
        <taxon>Saprolegniales</taxon>
        <taxon>Verrucalvaceae</taxon>
        <taxon>Aphanomyces</taxon>
    </lineage>
</organism>
<dbReference type="AlphaFoldDB" id="A0A6G0WWR8"/>
<dbReference type="Proteomes" id="UP000481153">
    <property type="component" value="Unassembled WGS sequence"/>
</dbReference>
<feature type="region of interest" description="Disordered" evidence="1">
    <location>
        <begin position="158"/>
        <end position="196"/>
    </location>
</feature>
<dbReference type="InterPro" id="IPR001012">
    <property type="entry name" value="UBX_dom"/>
</dbReference>
<feature type="domain" description="UBX" evidence="2">
    <location>
        <begin position="458"/>
        <end position="535"/>
    </location>
</feature>
<dbReference type="Gene3D" id="3.10.20.90">
    <property type="entry name" value="Phosphatidylinositol 3-kinase Catalytic Subunit, Chain A, domain 1"/>
    <property type="match status" value="2"/>
</dbReference>
<dbReference type="Gene3D" id="1.20.58.2190">
    <property type="match status" value="1"/>
</dbReference>
<dbReference type="Pfam" id="PF09409">
    <property type="entry name" value="PUB"/>
    <property type="match status" value="1"/>
</dbReference>
<dbReference type="InterPro" id="IPR029071">
    <property type="entry name" value="Ubiquitin-like_domsf"/>
</dbReference>
<evidence type="ECO:0000313" key="3">
    <source>
        <dbReference type="EMBL" id="KAF0731973.1"/>
    </source>
</evidence>
<feature type="region of interest" description="Disordered" evidence="1">
    <location>
        <begin position="560"/>
        <end position="614"/>
    </location>
</feature>
<dbReference type="EMBL" id="VJMJ01000138">
    <property type="protein sequence ID" value="KAF0731973.1"/>
    <property type="molecule type" value="Genomic_DNA"/>
</dbReference>
<sequence>MSIVALYDGHRKKIPVTPGTSMSDVLKKACESLGLTNVERYELRHKNSTVDLSLPFRLSGISSNAILEVREVSGSRVQNIRVCIQHADGTRVQGNFTPSATLLEILNQLNVTTDNSLNFMRRELEPEEFPSLTLQTLGLLSGSVMFRVLGAASADVHVGQNPTNPTQPAKQPTPVFASSRNTPEINAPKPSTSPSPLEVVKMSDNANIQYVEDVNMGEDDTSDKIPVLSTYEAIQHVRNNCFDAVSKTVVLTLMKIVCNLLSNPGDTKVRSIRVGNVKFNENVGKHLGGLAFLNSIGFEFDANKEFLVLTNENSSVLQQSLDILHSEADDLGIDKSQRPVVIVPTNSTSVDFDAFKPIITRVQAQPRGASITEIRLENLKKKEEVLLAVNIPPRNPRMFFPHEQLPAMSSVQSNSGVATSSDAQLLAKAMRTRQEEAEKSQAFRTRAMRELDEMQKKTVFQSTVLRIRFPDQVTLQGAFHPNETIPSLVSFLKEHLHDDAPKFSLYITPPKQTFDLASTKTFTELNLVPAALVYLAWTTPVQSRQIGAYFKESVLEDLGAESKEDDSNQSAMYPVSHTLDAAASQSKSSTHVVASSEAKSSSKGKGSKPSWLKL</sequence>
<evidence type="ECO:0000259" key="2">
    <source>
        <dbReference type="PROSITE" id="PS50033"/>
    </source>
</evidence>
<dbReference type="CDD" id="cd16118">
    <property type="entry name" value="UBX2_UBXN9"/>
    <property type="match status" value="1"/>
</dbReference>
<evidence type="ECO:0000313" key="4">
    <source>
        <dbReference type="Proteomes" id="UP000481153"/>
    </source>
</evidence>
<comment type="caution">
    <text evidence="3">The sequence shown here is derived from an EMBL/GenBank/DDBJ whole genome shotgun (WGS) entry which is preliminary data.</text>
</comment>
<dbReference type="VEuPathDB" id="FungiDB:AeMF1_009331"/>
<dbReference type="InterPro" id="IPR021569">
    <property type="entry name" value="TUG-UBL1"/>
</dbReference>
<name>A0A6G0WWR8_9STRA</name>
<dbReference type="PANTHER" id="PTHR46467:SF1">
    <property type="entry name" value="TETHER CONTAINING UBX DOMAIN FOR GLUT4"/>
    <property type="match status" value="1"/>
</dbReference>
<feature type="compositionally biased region" description="Polar residues" evidence="1">
    <location>
        <begin position="583"/>
        <end position="593"/>
    </location>
</feature>
<reference evidence="3 4" key="1">
    <citation type="submission" date="2019-07" db="EMBL/GenBank/DDBJ databases">
        <title>Genomics analysis of Aphanomyces spp. identifies a new class of oomycete effector associated with host adaptation.</title>
        <authorList>
            <person name="Gaulin E."/>
        </authorList>
    </citation>
    <scope>NUCLEOTIDE SEQUENCE [LARGE SCALE GENOMIC DNA]</scope>
    <source>
        <strain evidence="3 4">ATCC 201684</strain>
    </source>
</reference>
<dbReference type="PANTHER" id="PTHR46467">
    <property type="entry name" value="TETHER CONTAINING UBX DOMAIN FOR GLUT4"/>
    <property type="match status" value="1"/>
</dbReference>
<dbReference type="SMART" id="SM00580">
    <property type="entry name" value="PUG"/>
    <property type="match status" value="1"/>
</dbReference>
<dbReference type="InterPro" id="IPR036339">
    <property type="entry name" value="PUB-like_dom_sf"/>
</dbReference>
<gene>
    <name evidence="3" type="ORF">Ae201684_010923</name>
</gene>
<protein>
    <recommendedName>
        <fullName evidence="2">UBX domain-containing protein</fullName>
    </recommendedName>
</protein>
<dbReference type="CDD" id="cd16105">
    <property type="entry name" value="Ubl_ASPSCR1_like"/>
    <property type="match status" value="1"/>
</dbReference>
<dbReference type="GO" id="GO:0005634">
    <property type="term" value="C:nucleus"/>
    <property type="evidence" value="ECO:0007669"/>
    <property type="project" value="TreeGrafter"/>
</dbReference>
<dbReference type="Pfam" id="PF11470">
    <property type="entry name" value="TUG-UBL1"/>
    <property type="match status" value="1"/>
</dbReference>
<feature type="compositionally biased region" description="Low complexity" evidence="1">
    <location>
        <begin position="594"/>
        <end position="614"/>
    </location>
</feature>
<dbReference type="CDD" id="cd09212">
    <property type="entry name" value="PUB"/>
    <property type="match status" value="1"/>
</dbReference>
<dbReference type="GO" id="GO:0006886">
    <property type="term" value="P:intracellular protein transport"/>
    <property type="evidence" value="ECO:0007669"/>
    <property type="project" value="TreeGrafter"/>
</dbReference>
<evidence type="ECO:0000256" key="1">
    <source>
        <dbReference type="SAM" id="MobiDB-lite"/>
    </source>
</evidence>
<dbReference type="InterPro" id="IPR018997">
    <property type="entry name" value="PUB_domain"/>
</dbReference>
<feature type="compositionally biased region" description="Polar residues" evidence="1">
    <location>
        <begin position="160"/>
        <end position="195"/>
    </location>
</feature>
<dbReference type="GO" id="GO:0005737">
    <property type="term" value="C:cytoplasm"/>
    <property type="evidence" value="ECO:0007669"/>
    <property type="project" value="TreeGrafter"/>
</dbReference>
<dbReference type="Pfam" id="PF00789">
    <property type="entry name" value="UBX"/>
    <property type="match status" value="1"/>
</dbReference>
<dbReference type="SUPFAM" id="SSF54236">
    <property type="entry name" value="Ubiquitin-like"/>
    <property type="match status" value="3"/>
</dbReference>
<dbReference type="PROSITE" id="PS50033">
    <property type="entry name" value="UBX"/>
    <property type="match status" value="1"/>
</dbReference>
<dbReference type="SMART" id="SM00166">
    <property type="entry name" value="UBX"/>
    <property type="match status" value="1"/>
</dbReference>
<keyword evidence="4" id="KW-1185">Reference proteome</keyword>